<dbReference type="EMBL" id="UAPV01000001">
    <property type="protein sequence ID" value="SPT68791.1"/>
    <property type="molecule type" value="Genomic_DNA"/>
</dbReference>
<dbReference type="AlphaFoldDB" id="A0A2X0V3S2"/>
<evidence type="ECO:0000313" key="3">
    <source>
        <dbReference type="Proteomes" id="UP000250086"/>
    </source>
</evidence>
<sequence>MSVSHYMEHLKRDFSLWKMNMDRAINLRQDLRVDDGTYIYRRGSAADYKAIQNLHYMLFRQGVVNWLNWLYKFKANELMSVIEEKSTGKIVGYDLFMFNEGEIKDDYLHEQYIGIDPSCQGQSLSVKLRRYSLDCYDRGSVRAISTLAKVDDIKALRSAQKAGFYITKMSAKPRAHYLVYNLTTYR</sequence>
<accession>A0A2X0V3S2</accession>
<dbReference type="SUPFAM" id="SSF55729">
    <property type="entry name" value="Acyl-CoA N-acyltransferases (Nat)"/>
    <property type="match status" value="1"/>
</dbReference>
<organism evidence="2 3">
    <name type="scientific">Anaerobiospirillum thomasii</name>
    <dbReference type="NCBI Taxonomy" id="179995"/>
    <lineage>
        <taxon>Bacteria</taxon>
        <taxon>Pseudomonadati</taxon>
        <taxon>Pseudomonadota</taxon>
        <taxon>Gammaproteobacteria</taxon>
        <taxon>Aeromonadales</taxon>
        <taxon>Succinivibrionaceae</taxon>
        <taxon>Anaerobiospirillum</taxon>
    </lineage>
</organism>
<keyword evidence="3" id="KW-1185">Reference proteome</keyword>
<dbReference type="GO" id="GO:0016747">
    <property type="term" value="F:acyltransferase activity, transferring groups other than amino-acyl groups"/>
    <property type="evidence" value="ECO:0007669"/>
    <property type="project" value="InterPro"/>
</dbReference>
<evidence type="ECO:0000259" key="1">
    <source>
        <dbReference type="PROSITE" id="PS51186"/>
    </source>
</evidence>
<dbReference type="OrthoDB" id="7060940at2"/>
<dbReference type="InterPro" id="IPR016181">
    <property type="entry name" value="Acyl_CoA_acyltransferase"/>
</dbReference>
<reference evidence="2 3" key="1">
    <citation type="submission" date="2018-06" db="EMBL/GenBank/DDBJ databases">
        <authorList>
            <consortium name="Pathogen Informatics"/>
            <person name="Doyle S."/>
        </authorList>
    </citation>
    <scope>NUCLEOTIDE SEQUENCE [LARGE SCALE GENOMIC DNA]</scope>
    <source>
        <strain evidence="2 3">NCTC13093</strain>
    </source>
</reference>
<dbReference type="Proteomes" id="UP000250086">
    <property type="component" value="Unassembled WGS sequence"/>
</dbReference>
<proteinExistence type="predicted"/>
<dbReference type="PROSITE" id="PS51186">
    <property type="entry name" value="GNAT"/>
    <property type="match status" value="1"/>
</dbReference>
<gene>
    <name evidence="2" type="ORF">NCTC13093_00128</name>
</gene>
<dbReference type="InterPro" id="IPR000182">
    <property type="entry name" value="GNAT_dom"/>
</dbReference>
<dbReference type="RefSeq" id="WP_113743005.1">
    <property type="nucleotide sequence ID" value="NZ_UAPU01000005.1"/>
</dbReference>
<name>A0A2X0V3S2_9GAMM</name>
<protein>
    <recommendedName>
        <fullName evidence="1">N-acetyltransferase domain-containing protein</fullName>
    </recommendedName>
</protein>
<feature type="domain" description="N-acetyltransferase" evidence="1">
    <location>
        <begin position="38"/>
        <end position="183"/>
    </location>
</feature>
<dbReference type="Gene3D" id="3.40.630.30">
    <property type="match status" value="1"/>
</dbReference>
<evidence type="ECO:0000313" key="2">
    <source>
        <dbReference type="EMBL" id="SPT68791.1"/>
    </source>
</evidence>